<protein>
    <submittedName>
        <fullName evidence="1">Uncharacterized protein</fullName>
    </submittedName>
</protein>
<keyword evidence="2" id="KW-1185">Reference proteome</keyword>
<dbReference type="SUPFAM" id="SSF75011">
    <property type="entry name" value="3-carboxy-cis,cis-mucoante lactonizing enzyme"/>
    <property type="match status" value="1"/>
</dbReference>
<evidence type="ECO:0000313" key="2">
    <source>
        <dbReference type="Proteomes" id="UP000316921"/>
    </source>
</evidence>
<gene>
    <name evidence="1" type="ORF">Pla133_11790</name>
</gene>
<reference evidence="1 2" key="1">
    <citation type="submission" date="2019-02" db="EMBL/GenBank/DDBJ databases">
        <title>Deep-cultivation of Planctomycetes and their phenomic and genomic characterization uncovers novel biology.</title>
        <authorList>
            <person name="Wiegand S."/>
            <person name="Jogler M."/>
            <person name="Boedeker C."/>
            <person name="Pinto D."/>
            <person name="Vollmers J."/>
            <person name="Rivas-Marin E."/>
            <person name="Kohn T."/>
            <person name="Peeters S.H."/>
            <person name="Heuer A."/>
            <person name="Rast P."/>
            <person name="Oberbeckmann S."/>
            <person name="Bunk B."/>
            <person name="Jeske O."/>
            <person name="Meyerdierks A."/>
            <person name="Storesund J.E."/>
            <person name="Kallscheuer N."/>
            <person name="Luecker S."/>
            <person name="Lage O.M."/>
            <person name="Pohl T."/>
            <person name="Merkel B.J."/>
            <person name="Hornburger P."/>
            <person name="Mueller R.-W."/>
            <person name="Bruemmer F."/>
            <person name="Labrenz M."/>
            <person name="Spormann A.M."/>
            <person name="Op den Camp H."/>
            <person name="Overmann J."/>
            <person name="Amann R."/>
            <person name="Jetten M.S.M."/>
            <person name="Mascher T."/>
            <person name="Medema M.H."/>
            <person name="Devos D.P."/>
            <person name="Kaster A.-K."/>
            <person name="Ovreas L."/>
            <person name="Rohde M."/>
            <person name="Galperin M.Y."/>
            <person name="Jogler C."/>
        </authorList>
    </citation>
    <scope>NUCLEOTIDE SEQUENCE [LARGE SCALE GENOMIC DNA]</scope>
    <source>
        <strain evidence="1 2">Pla133</strain>
    </source>
</reference>
<name>A0A518BGR7_9BACT</name>
<accession>A0A518BGR7</accession>
<proteinExistence type="predicted"/>
<organism evidence="1 2">
    <name type="scientific">Engelhardtia mirabilis</name>
    <dbReference type="NCBI Taxonomy" id="2528011"/>
    <lineage>
        <taxon>Bacteria</taxon>
        <taxon>Pseudomonadati</taxon>
        <taxon>Planctomycetota</taxon>
        <taxon>Planctomycetia</taxon>
        <taxon>Planctomycetia incertae sedis</taxon>
        <taxon>Engelhardtia</taxon>
    </lineage>
</organism>
<sequence>MISATVLALVASSVPVDYEPHFLDPARYASPDGHFELAVDPGQRHGWGASQVALSRDGELVWRTELPFTFHQAAVDAQGRAFGFSETGPVGEGEFLVALVEPDGEVRVLEREPRSYGNIDGPELPWARGVLLPEGGRQALVWIGAERLGISPSSSWRCYDLASGERLANISPLADGEDGSSRGQYAYTVGCLRDLDLFLLHGWVSSRADDRPSEFPHGGHFFALFDWQGRMVWRLDRPFGTGVEDADGFESAVETQLCDGDGLLDIRPDGVFELWLAGEGQRVTFRAEQLDGETVVSELARATHAPNPVASAPSPESEALTLTALEPVSLERGEVGPLPATAKLAQWTIDAEGRIDLVHRLDGLRYERVVLRRDGTEASRREFEPVPGVRDDVKVTWHPLEGGGWFVHCKNGWNRPERSDTYLADDETGRLIPVDPQREPKYARVERGRDLRVEAADGRVLVGRDSLRRQFHNEPLQLLDRDGVELSRLLPHFPGGPRLRPQDYHFAPDGSLWTLDDFAFLRLDSTGEVVETLGFPDQGGGLHDSAGRAILGGDRIAMVDRYTGALHLWSADGQRLWIGPTAPGDVLRGFGSPDLTSLPDGSVVLESREGAHLFWSSSGERTRVVETGSHALFLDATGRRWTWRDAGGATLEDGDGAVLDRIERRADGRWIRGVLDLAVSDDGGLYLLEDYPWNFTIRERDTWFSRFDSQGRALWSVELPEVSRLSLELAVSGERVLLSSSFEEVALLVDPDNGRLTPITLEGRVPEDRWTLGLSADGERLLALDEDELTLRPFALP</sequence>
<dbReference type="KEGG" id="pbap:Pla133_11790"/>
<dbReference type="RefSeq" id="WP_145063376.1">
    <property type="nucleotide sequence ID" value="NZ_CP036287.1"/>
</dbReference>
<dbReference type="AlphaFoldDB" id="A0A518BGR7"/>
<evidence type="ECO:0000313" key="1">
    <source>
        <dbReference type="EMBL" id="QDU66113.1"/>
    </source>
</evidence>
<dbReference type="EMBL" id="CP036287">
    <property type="protein sequence ID" value="QDU66113.1"/>
    <property type="molecule type" value="Genomic_DNA"/>
</dbReference>
<dbReference type="Proteomes" id="UP000316921">
    <property type="component" value="Chromosome"/>
</dbReference>